<feature type="transmembrane region" description="Helical" evidence="1">
    <location>
        <begin position="7"/>
        <end position="30"/>
    </location>
</feature>
<evidence type="ECO:0000313" key="3">
    <source>
        <dbReference type="Proteomes" id="UP000831787"/>
    </source>
</evidence>
<organism evidence="2 3">
    <name type="scientific">Halobacillus salinarum</name>
    <dbReference type="NCBI Taxonomy" id="2932257"/>
    <lineage>
        <taxon>Bacteria</taxon>
        <taxon>Bacillati</taxon>
        <taxon>Bacillota</taxon>
        <taxon>Bacilli</taxon>
        <taxon>Bacillales</taxon>
        <taxon>Bacillaceae</taxon>
        <taxon>Halobacillus</taxon>
    </lineage>
</organism>
<evidence type="ECO:0000313" key="2">
    <source>
        <dbReference type="EMBL" id="UOQ44888.1"/>
    </source>
</evidence>
<keyword evidence="3" id="KW-1185">Reference proteome</keyword>
<keyword evidence="1" id="KW-0472">Membrane</keyword>
<accession>A0ABY4EK92</accession>
<keyword evidence="1" id="KW-1133">Transmembrane helix</keyword>
<evidence type="ECO:0000256" key="1">
    <source>
        <dbReference type="SAM" id="Phobius"/>
    </source>
</evidence>
<keyword evidence="1" id="KW-0812">Transmembrane</keyword>
<name>A0ABY4EK92_9BACI</name>
<dbReference type="RefSeq" id="WP_244711197.1">
    <property type="nucleotide sequence ID" value="NZ_CP095073.1"/>
</dbReference>
<gene>
    <name evidence="2" type="ORF">MUN89_02735</name>
</gene>
<sequence>MKKALKWMFIVLGCVIGVIGFFVIAFIVGMTPDKDEEAKVTAKAEEYLKAEYSDQMEIYDTLYDNMGNFGFEYAAKAANYYNHVSFLVYEDSETGKMVDDYAVSYFEEELQEAIVDDVEKRFRNAGMIVADYKQTAAARKYLGETDLPEIKDLDVAPTLSIWMDRGKEDGDKQKMKEIIDILKKDIHLPQVKVMIHYYAASGDGTISMAYGTKEE</sequence>
<protein>
    <submittedName>
        <fullName evidence="2">Uncharacterized protein</fullName>
    </submittedName>
</protein>
<proteinExistence type="predicted"/>
<dbReference type="Proteomes" id="UP000831787">
    <property type="component" value="Chromosome"/>
</dbReference>
<reference evidence="2 3" key="1">
    <citation type="submission" date="2022-04" db="EMBL/GenBank/DDBJ databases">
        <title>Halobacillus sp. isolated from saltern.</title>
        <authorList>
            <person name="Won M."/>
            <person name="Lee C.-M."/>
            <person name="Woen H.-Y."/>
            <person name="Kwon S.-W."/>
        </authorList>
    </citation>
    <scope>NUCLEOTIDE SEQUENCE [LARGE SCALE GENOMIC DNA]</scope>
    <source>
        <strain evidence="2 3">SSBR10-3</strain>
    </source>
</reference>
<dbReference type="EMBL" id="CP095073">
    <property type="protein sequence ID" value="UOQ44888.1"/>
    <property type="molecule type" value="Genomic_DNA"/>
</dbReference>